<protein>
    <submittedName>
        <fullName evidence="2">Uncharacterized protein</fullName>
    </submittedName>
</protein>
<proteinExistence type="predicted"/>
<dbReference type="InParanoid" id="G3HFV6"/>
<dbReference type="Proteomes" id="UP000001075">
    <property type="component" value="Unassembled WGS sequence"/>
</dbReference>
<organism evidence="2 3">
    <name type="scientific">Cricetulus griseus</name>
    <name type="common">Chinese hamster</name>
    <name type="synonym">Cricetulus barabensis griseus</name>
    <dbReference type="NCBI Taxonomy" id="10029"/>
    <lineage>
        <taxon>Eukaryota</taxon>
        <taxon>Metazoa</taxon>
        <taxon>Chordata</taxon>
        <taxon>Craniata</taxon>
        <taxon>Vertebrata</taxon>
        <taxon>Euteleostomi</taxon>
        <taxon>Mammalia</taxon>
        <taxon>Eutheria</taxon>
        <taxon>Euarchontoglires</taxon>
        <taxon>Glires</taxon>
        <taxon>Rodentia</taxon>
        <taxon>Myomorpha</taxon>
        <taxon>Muroidea</taxon>
        <taxon>Cricetidae</taxon>
        <taxon>Cricetinae</taxon>
        <taxon>Cricetulus</taxon>
    </lineage>
</organism>
<name>G3HFV6_CRIGR</name>
<dbReference type="EMBL" id="JH000337">
    <property type="protein sequence ID" value="EGW06063.1"/>
    <property type="molecule type" value="Genomic_DNA"/>
</dbReference>
<reference evidence="3" key="1">
    <citation type="journal article" date="2011" name="Nat. Biotechnol.">
        <title>The genomic sequence of the Chinese hamster ovary (CHO)-K1 cell line.</title>
        <authorList>
            <person name="Xu X."/>
            <person name="Nagarajan H."/>
            <person name="Lewis N.E."/>
            <person name="Pan S."/>
            <person name="Cai Z."/>
            <person name="Liu X."/>
            <person name="Chen W."/>
            <person name="Xie M."/>
            <person name="Wang W."/>
            <person name="Hammond S."/>
            <person name="Andersen M.R."/>
            <person name="Neff N."/>
            <person name="Passarelli B."/>
            <person name="Koh W."/>
            <person name="Fan H.C."/>
            <person name="Wang J."/>
            <person name="Gui Y."/>
            <person name="Lee K.H."/>
            <person name="Betenbaugh M.J."/>
            <person name="Quake S.R."/>
            <person name="Famili I."/>
            <person name="Palsson B.O."/>
            <person name="Wang J."/>
        </authorList>
    </citation>
    <scope>NUCLEOTIDE SEQUENCE [LARGE SCALE GENOMIC DNA]</scope>
    <source>
        <strain evidence="3">CHO K1 cell line</strain>
    </source>
</reference>
<gene>
    <name evidence="2" type="ORF">I79_009473</name>
</gene>
<feature type="compositionally biased region" description="Basic and acidic residues" evidence="1">
    <location>
        <begin position="1"/>
        <end position="15"/>
    </location>
</feature>
<evidence type="ECO:0000256" key="1">
    <source>
        <dbReference type="SAM" id="MobiDB-lite"/>
    </source>
</evidence>
<sequence length="64" mass="6826">MTGEVERGASQHSRDINTLSAHASPPHYPAWLASLTSSEPGPGSALQPFRTTRSRDSGQLRLPG</sequence>
<dbReference type="AlphaFoldDB" id="G3HFV6"/>
<feature type="region of interest" description="Disordered" evidence="1">
    <location>
        <begin position="1"/>
        <end position="64"/>
    </location>
</feature>
<evidence type="ECO:0000313" key="2">
    <source>
        <dbReference type="EMBL" id="EGW06063.1"/>
    </source>
</evidence>
<accession>G3HFV6</accession>
<evidence type="ECO:0000313" key="3">
    <source>
        <dbReference type="Proteomes" id="UP000001075"/>
    </source>
</evidence>